<dbReference type="Gene3D" id="3.40.50.170">
    <property type="entry name" value="Formyl transferase, N-terminal domain"/>
    <property type="match status" value="1"/>
</dbReference>
<organism evidence="2 3">
    <name type="scientific">Natronorubrum tibetense GA33</name>
    <dbReference type="NCBI Taxonomy" id="1114856"/>
    <lineage>
        <taxon>Archaea</taxon>
        <taxon>Methanobacteriati</taxon>
        <taxon>Methanobacteriota</taxon>
        <taxon>Stenosarchaea group</taxon>
        <taxon>Halobacteria</taxon>
        <taxon>Halobacteriales</taxon>
        <taxon>Natrialbaceae</taxon>
        <taxon>Natronorubrum</taxon>
    </lineage>
</organism>
<proteinExistence type="predicted"/>
<protein>
    <submittedName>
        <fullName evidence="2">Methionyl-tRNA formyltransferase-like protein</fullName>
    </submittedName>
</protein>
<dbReference type="AlphaFoldDB" id="L9W0L5"/>
<comment type="caution">
    <text evidence="2">The sequence shown here is derived from an EMBL/GenBank/DDBJ whole genome shotgun (WGS) entry which is preliminary data.</text>
</comment>
<dbReference type="SUPFAM" id="SSF53328">
    <property type="entry name" value="Formyltransferase"/>
    <property type="match status" value="1"/>
</dbReference>
<dbReference type="InterPro" id="IPR002376">
    <property type="entry name" value="Formyl_transf_N"/>
</dbReference>
<dbReference type="eggNOG" id="arCOG02825">
    <property type="taxonomic scope" value="Archaea"/>
</dbReference>
<dbReference type="GO" id="GO:0016740">
    <property type="term" value="F:transferase activity"/>
    <property type="evidence" value="ECO:0007669"/>
    <property type="project" value="UniProtKB-KW"/>
</dbReference>
<dbReference type="OrthoDB" id="168093at2157"/>
<dbReference type="EMBL" id="AOHW01000022">
    <property type="protein sequence ID" value="ELY42856.1"/>
    <property type="molecule type" value="Genomic_DNA"/>
</dbReference>
<evidence type="ECO:0000259" key="1">
    <source>
        <dbReference type="Pfam" id="PF00551"/>
    </source>
</evidence>
<dbReference type="Proteomes" id="UP000011599">
    <property type="component" value="Unassembled WGS sequence"/>
</dbReference>
<evidence type="ECO:0000313" key="3">
    <source>
        <dbReference type="Proteomes" id="UP000011599"/>
    </source>
</evidence>
<dbReference type="STRING" id="1114856.GCA_000383975_01094"/>
<accession>L9W0L5</accession>
<evidence type="ECO:0000313" key="2">
    <source>
        <dbReference type="EMBL" id="ELY42856.1"/>
    </source>
</evidence>
<feature type="domain" description="Formyl transferase N-terminal" evidence="1">
    <location>
        <begin position="129"/>
        <end position="233"/>
    </location>
</feature>
<dbReference type="PATRIC" id="fig|1114856.3.peg.1243"/>
<reference evidence="2 3" key="1">
    <citation type="journal article" date="2014" name="PLoS Genet.">
        <title>Phylogenetically driven sequencing of extremely halophilic archaea reveals strategies for static and dynamic osmo-response.</title>
        <authorList>
            <person name="Becker E.A."/>
            <person name="Seitzer P.M."/>
            <person name="Tritt A."/>
            <person name="Larsen D."/>
            <person name="Krusor M."/>
            <person name="Yao A.I."/>
            <person name="Wu D."/>
            <person name="Madern D."/>
            <person name="Eisen J.A."/>
            <person name="Darling A.E."/>
            <person name="Facciotti M.T."/>
        </authorList>
    </citation>
    <scope>NUCLEOTIDE SEQUENCE [LARGE SCALE GENOMIC DNA]</scope>
    <source>
        <strain evidence="2 3">GA33</strain>
    </source>
</reference>
<dbReference type="Pfam" id="PF00551">
    <property type="entry name" value="Formyl_trans_N"/>
    <property type="match status" value="1"/>
</dbReference>
<gene>
    <name evidence="2" type="ORF">C496_05967</name>
</gene>
<sequence length="303" mass="34413">MSASVTVGILAEPFCYRWQVRAIERLKREFDVTVSLVVSNASNTDAEAESWNEKARIELDDFVQFADVIQRERAWTFVLAERTLGRTLGDEHRLWHRHSLENVDCLADAEFVPCEPRTENGWNELPDDVVSRLAADCDVVIRFGFGLIRGDVLTAPEHGVLSFHPADIRRYRGMGPPVIYRDGRDRAGATLQRLDESIDGGEIVAYDDVSLRGCHTLWDVFDRLAELQIRLLPVGVSNVCDPEFEPETVPDDQLGEFYARDQRRTLGFSGRVLVKNVIGRVRRRLEHARPPTETPDRPTQSSN</sequence>
<keyword evidence="2" id="KW-0808">Transferase</keyword>
<name>L9W0L5_9EURY</name>
<dbReference type="RefSeq" id="WP_006089013.1">
    <property type="nucleotide sequence ID" value="NZ_AOHW01000022.1"/>
</dbReference>
<keyword evidence="3" id="KW-1185">Reference proteome</keyword>
<dbReference type="InterPro" id="IPR036477">
    <property type="entry name" value="Formyl_transf_N_sf"/>
</dbReference>